<dbReference type="InterPro" id="IPR036390">
    <property type="entry name" value="WH_DNA-bd_sf"/>
</dbReference>
<dbReference type="EMBL" id="JAQMPX010000118">
    <property type="protein sequence ID" value="MDB9140077.1"/>
    <property type="molecule type" value="Genomic_DNA"/>
</dbReference>
<dbReference type="Gene3D" id="1.10.10.10">
    <property type="entry name" value="Winged helix-like DNA-binding domain superfamily/Winged helix DNA-binding domain"/>
    <property type="match status" value="1"/>
</dbReference>
<proteinExistence type="predicted"/>
<dbReference type="InterPro" id="IPR036388">
    <property type="entry name" value="WH-like_DNA-bd_sf"/>
</dbReference>
<gene>
    <name evidence="1" type="ORF">PN612_16435</name>
</gene>
<reference evidence="1" key="1">
    <citation type="submission" date="2023-01" db="EMBL/GenBank/DDBJ databases">
        <title>Human gut microbiome strain richness.</title>
        <authorList>
            <person name="Chen-Liaw A."/>
        </authorList>
    </citation>
    <scope>NUCLEOTIDE SEQUENCE</scope>
    <source>
        <strain evidence="1">D35st1_E5_D35t1_190705</strain>
    </source>
</reference>
<evidence type="ECO:0000313" key="2">
    <source>
        <dbReference type="Proteomes" id="UP001211522"/>
    </source>
</evidence>
<dbReference type="SUPFAM" id="SSF46785">
    <property type="entry name" value="Winged helix' DNA-binding domain"/>
    <property type="match status" value="1"/>
</dbReference>
<name>A0AAW6FA84_PARDI</name>
<dbReference type="AlphaFoldDB" id="A0AAW6FA84"/>
<accession>A0AAW6FA84</accession>
<dbReference type="Proteomes" id="UP001211522">
    <property type="component" value="Unassembled WGS sequence"/>
</dbReference>
<dbReference type="RefSeq" id="WP_259012283.1">
    <property type="nucleotide sequence ID" value="NZ_JANUTI010000002.1"/>
</dbReference>
<protein>
    <submittedName>
        <fullName evidence="1">Winged helix-turn-helix transcriptional regulator</fullName>
    </submittedName>
</protein>
<organism evidence="1 2">
    <name type="scientific">Parabacteroides distasonis</name>
    <dbReference type="NCBI Taxonomy" id="823"/>
    <lineage>
        <taxon>Bacteria</taxon>
        <taxon>Pseudomonadati</taxon>
        <taxon>Bacteroidota</taxon>
        <taxon>Bacteroidia</taxon>
        <taxon>Bacteroidales</taxon>
        <taxon>Tannerellaceae</taxon>
        <taxon>Parabacteroides</taxon>
    </lineage>
</organism>
<evidence type="ECO:0000313" key="1">
    <source>
        <dbReference type="EMBL" id="MDB9140077.1"/>
    </source>
</evidence>
<dbReference type="Pfam" id="PF13412">
    <property type="entry name" value="HTH_24"/>
    <property type="match status" value="1"/>
</dbReference>
<sequence length="99" mass="11840">MKENQHIELKESWHDEYPRYISALYLTFSHERVNELTDTERAVYRLVANKPSVTQLELAAELRLTVQYIRKIMKALKDKNYIERVGADKNGYWKIIEKP</sequence>
<comment type="caution">
    <text evidence="1">The sequence shown here is derived from an EMBL/GenBank/DDBJ whole genome shotgun (WGS) entry which is preliminary data.</text>
</comment>